<evidence type="ECO:0000256" key="5">
    <source>
        <dbReference type="ARBA" id="ARBA00022840"/>
    </source>
</evidence>
<dbReference type="InterPro" id="IPR000924">
    <property type="entry name" value="Glu/Gln-tRNA-synth"/>
</dbReference>
<dbReference type="Gene3D" id="3.40.50.620">
    <property type="entry name" value="HUPs"/>
    <property type="match status" value="1"/>
</dbReference>
<dbReference type="Pfam" id="PF00749">
    <property type="entry name" value="tRNA-synt_1c"/>
    <property type="match status" value="2"/>
</dbReference>
<dbReference type="SUPFAM" id="SSF52374">
    <property type="entry name" value="Nucleotidylyl transferase"/>
    <property type="match status" value="1"/>
</dbReference>
<keyword evidence="4" id="KW-0862">Zinc</keyword>
<dbReference type="GO" id="GO:0004818">
    <property type="term" value="F:glutamate-tRNA ligase activity"/>
    <property type="evidence" value="ECO:0007669"/>
    <property type="project" value="TreeGrafter"/>
</dbReference>
<accession>A0A845M729</accession>
<comment type="similarity">
    <text evidence="7">Belongs to the class-I aminoacyl-tRNA synthetase family.</text>
</comment>
<dbReference type="InterPro" id="IPR049940">
    <property type="entry name" value="GluQ/Sye"/>
</dbReference>
<keyword evidence="5 7" id="KW-0067">ATP-binding</keyword>
<name>A0A845M729_9RHOB</name>
<keyword evidence="3 7" id="KW-0547">Nucleotide-binding</keyword>
<dbReference type="AlphaFoldDB" id="A0A845M729"/>
<keyword evidence="1 7" id="KW-0436">Ligase</keyword>
<proteinExistence type="inferred from homology"/>
<protein>
    <submittedName>
        <fullName evidence="9">tRNA glutamyl-Q(34) synthetase GluQRS</fullName>
        <ecNumber evidence="9">6.1.1.-</ecNumber>
    </submittedName>
</protein>
<evidence type="ECO:0000256" key="2">
    <source>
        <dbReference type="ARBA" id="ARBA00022723"/>
    </source>
</evidence>
<evidence type="ECO:0000256" key="7">
    <source>
        <dbReference type="RuleBase" id="RU363037"/>
    </source>
</evidence>
<dbReference type="PRINTS" id="PR00987">
    <property type="entry name" value="TRNASYNTHGLU"/>
</dbReference>
<dbReference type="Proteomes" id="UP000467322">
    <property type="component" value="Unassembled WGS sequence"/>
</dbReference>
<evidence type="ECO:0000256" key="4">
    <source>
        <dbReference type="ARBA" id="ARBA00022833"/>
    </source>
</evidence>
<dbReference type="PROSITE" id="PS00178">
    <property type="entry name" value="AA_TRNA_LIGASE_I"/>
    <property type="match status" value="1"/>
</dbReference>
<keyword evidence="2" id="KW-0479">Metal-binding</keyword>
<comment type="caution">
    <text evidence="9">The sequence shown here is derived from an EMBL/GenBank/DDBJ whole genome shotgun (WGS) entry which is preliminary data.</text>
</comment>
<sequence length="274" mass="30056">MLTRFAPSPTGLLHLGHAFSALTVWRVAEELGGTALLRIEDTDSTRCRPDFEDAIHEDLHWLGLDWPRPVRRQSEHLADYADTLDTLAARGLLYPCSCSRKQIAQAGAQPGWDGLVYPGTCRHRPMADARPGDALRLNLAAALDAAGPPPAFTETGPLRPGSHRPDPQALLSGVGDPVLRRKQTGDPAYHLACPQDDAAQQITHVVRGADLWNATFLHVVLQTLMGWPVPTYHHHDLVRDEGGTRLAKIAHSRAIRAYREDGLTPRQVKALVGF</sequence>
<reference evidence="9 10" key="1">
    <citation type="submission" date="2019-12" db="EMBL/GenBank/DDBJ databases">
        <title>Maritimibacter sp. nov. sp. isolated from sea sand.</title>
        <authorList>
            <person name="Kim J."/>
            <person name="Jeong S.E."/>
            <person name="Jung H.S."/>
            <person name="Jeon C.O."/>
        </authorList>
    </citation>
    <scope>NUCLEOTIDE SEQUENCE [LARGE SCALE GENOMIC DNA]</scope>
    <source>
        <strain evidence="9 10">DP07</strain>
    </source>
</reference>
<dbReference type="InterPro" id="IPR020058">
    <property type="entry name" value="Glu/Gln-tRNA-synth_Ib_cat-dom"/>
</dbReference>
<gene>
    <name evidence="9" type="ORF">GQE99_09705</name>
</gene>
<evidence type="ECO:0000256" key="6">
    <source>
        <dbReference type="ARBA" id="ARBA00023146"/>
    </source>
</evidence>
<evidence type="ECO:0000313" key="9">
    <source>
        <dbReference type="EMBL" id="MZR13293.1"/>
    </source>
</evidence>
<dbReference type="GO" id="GO:0005829">
    <property type="term" value="C:cytosol"/>
    <property type="evidence" value="ECO:0007669"/>
    <property type="project" value="TreeGrafter"/>
</dbReference>
<keyword evidence="7" id="KW-0648">Protein biosynthesis</keyword>
<dbReference type="PANTHER" id="PTHR43311:SF1">
    <property type="entry name" value="GLUTAMYL-Q TRNA(ASP) SYNTHETASE"/>
    <property type="match status" value="1"/>
</dbReference>
<feature type="domain" description="Glutamyl/glutaminyl-tRNA synthetase class Ib catalytic" evidence="8">
    <location>
        <begin position="2"/>
        <end position="105"/>
    </location>
</feature>
<keyword evidence="10" id="KW-1185">Reference proteome</keyword>
<dbReference type="InterPro" id="IPR014729">
    <property type="entry name" value="Rossmann-like_a/b/a_fold"/>
</dbReference>
<dbReference type="PANTHER" id="PTHR43311">
    <property type="entry name" value="GLUTAMATE--TRNA LIGASE"/>
    <property type="match status" value="1"/>
</dbReference>
<dbReference type="RefSeq" id="WP_161351390.1">
    <property type="nucleotide sequence ID" value="NZ_WTUX01000011.1"/>
</dbReference>
<dbReference type="InterPro" id="IPR001412">
    <property type="entry name" value="aa-tRNA-synth_I_CS"/>
</dbReference>
<keyword evidence="6 7" id="KW-0030">Aminoacyl-tRNA synthetase</keyword>
<dbReference type="NCBIfam" id="NF004315">
    <property type="entry name" value="PRK05710.1-4"/>
    <property type="match status" value="1"/>
</dbReference>
<organism evidence="9 10">
    <name type="scientific">Maritimibacter harenae</name>
    <dbReference type="NCBI Taxonomy" id="2606218"/>
    <lineage>
        <taxon>Bacteria</taxon>
        <taxon>Pseudomonadati</taxon>
        <taxon>Pseudomonadota</taxon>
        <taxon>Alphaproteobacteria</taxon>
        <taxon>Rhodobacterales</taxon>
        <taxon>Roseobacteraceae</taxon>
        <taxon>Maritimibacter</taxon>
    </lineage>
</organism>
<evidence type="ECO:0000256" key="1">
    <source>
        <dbReference type="ARBA" id="ARBA00022598"/>
    </source>
</evidence>
<evidence type="ECO:0000259" key="8">
    <source>
        <dbReference type="Pfam" id="PF00749"/>
    </source>
</evidence>
<evidence type="ECO:0000313" key="10">
    <source>
        <dbReference type="Proteomes" id="UP000467322"/>
    </source>
</evidence>
<dbReference type="GO" id="GO:0006424">
    <property type="term" value="P:glutamyl-tRNA aminoacylation"/>
    <property type="evidence" value="ECO:0007669"/>
    <property type="project" value="TreeGrafter"/>
</dbReference>
<dbReference type="GO" id="GO:0005524">
    <property type="term" value="F:ATP binding"/>
    <property type="evidence" value="ECO:0007669"/>
    <property type="project" value="UniProtKB-KW"/>
</dbReference>
<dbReference type="EC" id="6.1.1.-" evidence="9"/>
<evidence type="ECO:0000256" key="3">
    <source>
        <dbReference type="ARBA" id="ARBA00022741"/>
    </source>
</evidence>
<feature type="domain" description="Glutamyl/glutaminyl-tRNA synthetase class Ib catalytic" evidence="8">
    <location>
        <begin position="177"/>
        <end position="266"/>
    </location>
</feature>
<dbReference type="EMBL" id="WTUX01000011">
    <property type="protein sequence ID" value="MZR13293.1"/>
    <property type="molecule type" value="Genomic_DNA"/>
</dbReference>